<dbReference type="Proteomes" id="UP001320706">
    <property type="component" value="Unassembled WGS sequence"/>
</dbReference>
<proteinExistence type="predicted"/>
<sequence length="133" mass="14917">MRRHRCLTSPAAVFGIQLLPHDLCSDIAKPVSGQIACLTNAADWEVRVTNAMKLQITDMQLQDAMRMEEWYSATHNDDHQESFVSSDTRSMFRRRYVSLTFGTANDWRVTPAASSPDSSEPASRSSVPLQPCL</sequence>
<comment type="caution">
    <text evidence="1">The sequence shown here is derived from an EMBL/GenBank/DDBJ whole genome shotgun (WGS) entry which is preliminary data.</text>
</comment>
<accession>A0ACC3S3B2</accession>
<protein>
    <submittedName>
        <fullName evidence="1">Uncharacterized protein</fullName>
    </submittedName>
</protein>
<gene>
    <name evidence="1" type="ORF">M8818_007361</name>
</gene>
<keyword evidence="2" id="KW-1185">Reference proteome</keyword>
<name>A0ACC3S3B2_9PEZI</name>
<organism evidence="1 2">
    <name type="scientific">Zalaria obscura</name>
    <dbReference type="NCBI Taxonomy" id="2024903"/>
    <lineage>
        <taxon>Eukaryota</taxon>
        <taxon>Fungi</taxon>
        <taxon>Dikarya</taxon>
        <taxon>Ascomycota</taxon>
        <taxon>Pezizomycotina</taxon>
        <taxon>Dothideomycetes</taxon>
        <taxon>Dothideomycetidae</taxon>
        <taxon>Dothideales</taxon>
        <taxon>Zalariaceae</taxon>
        <taxon>Zalaria</taxon>
    </lineage>
</organism>
<reference evidence="1" key="1">
    <citation type="submission" date="2024-02" db="EMBL/GenBank/DDBJ databases">
        <title>Metagenome Assembled Genome of Zalaria obscura JY119.</title>
        <authorList>
            <person name="Vighnesh L."/>
            <person name="Jagadeeshwari U."/>
            <person name="Venkata Ramana C."/>
            <person name="Sasikala C."/>
        </authorList>
    </citation>
    <scope>NUCLEOTIDE SEQUENCE</scope>
    <source>
        <strain evidence="1">JY119</strain>
    </source>
</reference>
<dbReference type="EMBL" id="JAMKPW020000043">
    <property type="protein sequence ID" value="KAK8194173.1"/>
    <property type="molecule type" value="Genomic_DNA"/>
</dbReference>
<evidence type="ECO:0000313" key="2">
    <source>
        <dbReference type="Proteomes" id="UP001320706"/>
    </source>
</evidence>
<evidence type="ECO:0000313" key="1">
    <source>
        <dbReference type="EMBL" id="KAK8194173.1"/>
    </source>
</evidence>